<dbReference type="InterPro" id="IPR017438">
    <property type="entry name" value="ATP-NAD_kinase_N"/>
</dbReference>
<evidence type="ECO:0000256" key="6">
    <source>
        <dbReference type="ARBA" id="ARBA00022840"/>
    </source>
</evidence>
<reference evidence="10" key="2">
    <citation type="journal article" date="2021" name="PeerJ">
        <title>Extensive microbial diversity within the chicken gut microbiome revealed by metagenomics and culture.</title>
        <authorList>
            <person name="Gilroy R."/>
            <person name="Ravi A."/>
            <person name="Getino M."/>
            <person name="Pursley I."/>
            <person name="Horton D.L."/>
            <person name="Alikhan N.F."/>
            <person name="Baker D."/>
            <person name="Gharbi K."/>
            <person name="Hall N."/>
            <person name="Watson M."/>
            <person name="Adriaenssens E.M."/>
            <person name="Foster-Nyarko E."/>
            <person name="Jarju S."/>
            <person name="Secka A."/>
            <person name="Antonio M."/>
            <person name="Oren A."/>
            <person name="Chaudhuri R.R."/>
            <person name="La Ragione R."/>
            <person name="Hildebrand F."/>
            <person name="Pallen M.J."/>
        </authorList>
    </citation>
    <scope>NUCLEOTIDE SEQUENCE</scope>
    <source>
        <strain evidence="10">ChiHile30-977</strain>
    </source>
</reference>
<dbReference type="Proteomes" id="UP000886819">
    <property type="component" value="Unassembled WGS sequence"/>
</dbReference>
<dbReference type="GO" id="GO:0005524">
    <property type="term" value="F:ATP binding"/>
    <property type="evidence" value="ECO:0007669"/>
    <property type="project" value="UniProtKB-KW"/>
</dbReference>
<dbReference type="EMBL" id="DVFI01000053">
    <property type="protein sequence ID" value="HIQ62673.1"/>
    <property type="molecule type" value="Genomic_DNA"/>
</dbReference>
<feature type="domain" description="DAGKc" evidence="9">
    <location>
        <begin position="1"/>
        <end position="127"/>
    </location>
</feature>
<evidence type="ECO:0000256" key="4">
    <source>
        <dbReference type="ARBA" id="ARBA00022741"/>
    </source>
</evidence>
<dbReference type="AlphaFoldDB" id="A0A9D1CIT5"/>
<dbReference type="InterPro" id="IPR001206">
    <property type="entry name" value="Diacylglycerol_kinase_cat_dom"/>
</dbReference>
<evidence type="ECO:0000256" key="5">
    <source>
        <dbReference type="ARBA" id="ARBA00022777"/>
    </source>
</evidence>
<dbReference type="Pfam" id="PF00781">
    <property type="entry name" value="DAGK_cat"/>
    <property type="match status" value="1"/>
</dbReference>
<keyword evidence="7" id="KW-0443">Lipid metabolism</keyword>
<keyword evidence="7" id="KW-0444">Lipid biosynthesis</keyword>
<comment type="caution">
    <text evidence="10">The sequence shown here is derived from an EMBL/GenBank/DDBJ whole genome shotgun (WGS) entry which is preliminary data.</text>
</comment>
<dbReference type="PANTHER" id="PTHR12358:SF54">
    <property type="entry name" value="SPHINGOSINE KINASE RELATED PROTEIN"/>
    <property type="match status" value="1"/>
</dbReference>
<dbReference type="GO" id="GO:0016301">
    <property type="term" value="F:kinase activity"/>
    <property type="evidence" value="ECO:0007669"/>
    <property type="project" value="UniProtKB-KW"/>
</dbReference>
<dbReference type="Pfam" id="PF19279">
    <property type="entry name" value="YegS_C"/>
    <property type="match status" value="1"/>
</dbReference>
<dbReference type="PANTHER" id="PTHR12358">
    <property type="entry name" value="SPHINGOSINE KINASE"/>
    <property type="match status" value="1"/>
</dbReference>
<keyword evidence="3" id="KW-0808">Transferase</keyword>
<dbReference type="InterPro" id="IPR005218">
    <property type="entry name" value="Diacylglycerol/lipid_kinase"/>
</dbReference>
<dbReference type="Gene3D" id="2.60.200.40">
    <property type="match status" value="1"/>
</dbReference>
<organism evidence="10 11">
    <name type="scientific">Candidatus Avichristensenella intestinipullorum</name>
    <dbReference type="NCBI Taxonomy" id="2840693"/>
    <lineage>
        <taxon>Bacteria</taxon>
        <taxon>Bacillati</taxon>
        <taxon>Bacillota</taxon>
        <taxon>Clostridia</taxon>
        <taxon>Candidatus Avichristensenella</taxon>
    </lineage>
</organism>
<keyword evidence="7" id="KW-0594">Phospholipid biosynthesis</keyword>
<comment type="cofactor">
    <cofactor evidence="1">
        <name>Mg(2+)</name>
        <dbReference type="ChEBI" id="CHEBI:18420"/>
    </cofactor>
</comment>
<sequence>MLQVLINPIAGNGRAQRIGAQILRVLSEKNIQHDSCTTEYAGHATLLARRAAEAGADSVLAVGGDGTVLETARGLLGTEAALGIIPAGTGNDMVKTLGVPQKPMEALEHILSHPPRRMDAGTVNGELFLNACGTGFDVCVLDYAQRAKKYVQGLLPYLWGVLRALFSFRSIDACIQTAETTLRKPLLVFSIANGRFIGGGIQIAPLACPDDGKLDMLTIDAMPRWRMPLQLVKLLTGKVLSIPGAVHGRLERVCIRAENMRVNVDGEIVSLREAVFEILPEALLAHW</sequence>
<accession>A0A9D1CIT5</accession>
<dbReference type="NCBIfam" id="TIGR00147">
    <property type="entry name" value="YegS/Rv2252/BmrU family lipid kinase"/>
    <property type="match status" value="1"/>
</dbReference>
<evidence type="ECO:0000259" key="9">
    <source>
        <dbReference type="PROSITE" id="PS50146"/>
    </source>
</evidence>
<evidence type="ECO:0000313" key="11">
    <source>
        <dbReference type="Proteomes" id="UP000886819"/>
    </source>
</evidence>
<keyword evidence="8" id="KW-1208">Phospholipid metabolism</keyword>
<dbReference type="SUPFAM" id="SSF111331">
    <property type="entry name" value="NAD kinase/diacylglycerol kinase-like"/>
    <property type="match status" value="1"/>
</dbReference>
<dbReference type="InterPro" id="IPR045540">
    <property type="entry name" value="YegS/DAGK_C"/>
</dbReference>
<proteinExistence type="inferred from homology"/>
<keyword evidence="5 10" id="KW-0418">Kinase</keyword>
<evidence type="ECO:0000256" key="2">
    <source>
        <dbReference type="ARBA" id="ARBA00005983"/>
    </source>
</evidence>
<dbReference type="InterPro" id="IPR050187">
    <property type="entry name" value="Lipid_Phosphate_FormReg"/>
</dbReference>
<keyword evidence="4" id="KW-0547">Nucleotide-binding</keyword>
<keyword evidence="6" id="KW-0067">ATP-binding</keyword>
<gene>
    <name evidence="10" type="ORF">IAA66_03685</name>
</gene>
<dbReference type="GO" id="GO:0008654">
    <property type="term" value="P:phospholipid biosynthetic process"/>
    <property type="evidence" value="ECO:0007669"/>
    <property type="project" value="UniProtKB-KW"/>
</dbReference>
<reference evidence="10" key="1">
    <citation type="submission" date="2020-10" db="EMBL/GenBank/DDBJ databases">
        <authorList>
            <person name="Gilroy R."/>
        </authorList>
    </citation>
    <scope>NUCLEOTIDE SEQUENCE</scope>
    <source>
        <strain evidence="10">ChiHile30-977</strain>
    </source>
</reference>
<dbReference type="SMART" id="SM00046">
    <property type="entry name" value="DAGKc"/>
    <property type="match status" value="1"/>
</dbReference>
<evidence type="ECO:0000256" key="1">
    <source>
        <dbReference type="ARBA" id="ARBA00001946"/>
    </source>
</evidence>
<protein>
    <submittedName>
        <fullName evidence="10">Diacylglycerol kinase family lipid kinase</fullName>
    </submittedName>
</protein>
<evidence type="ECO:0000256" key="3">
    <source>
        <dbReference type="ARBA" id="ARBA00022679"/>
    </source>
</evidence>
<evidence type="ECO:0000256" key="8">
    <source>
        <dbReference type="ARBA" id="ARBA00023264"/>
    </source>
</evidence>
<evidence type="ECO:0000313" key="10">
    <source>
        <dbReference type="EMBL" id="HIQ62673.1"/>
    </source>
</evidence>
<dbReference type="Gene3D" id="3.40.50.10330">
    <property type="entry name" value="Probable inorganic polyphosphate/atp-NAD kinase, domain 1"/>
    <property type="match status" value="1"/>
</dbReference>
<comment type="similarity">
    <text evidence="2">Belongs to the diacylglycerol/lipid kinase family.</text>
</comment>
<dbReference type="PROSITE" id="PS50146">
    <property type="entry name" value="DAGK"/>
    <property type="match status" value="1"/>
</dbReference>
<evidence type="ECO:0000256" key="7">
    <source>
        <dbReference type="ARBA" id="ARBA00023209"/>
    </source>
</evidence>
<dbReference type="InterPro" id="IPR016064">
    <property type="entry name" value="NAD/diacylglycerol_kinase_sf"/>
</dbReference>
<name>A0A9D1CIT5_9FIRM</name>